<dbReference type="RefSeq" id="XP_020835241.1">
    <property type="nucleotide sequence ID" value="XM_020979582.1"/>
</dbReference>
<dbReference type="GO" id="GO:1990573">
    <property type="term" value="P:potassium ion import across plasma membrane"/>
    <property type="evidence" value="ECO:0007669"/>
    <property type="project" value="TreeGrafter"/>
</dbReference>
<dbReference type="FunFam" id="3.40.50.1000:FF:000004">
    <property type="entry name" value="Sodium/potassium-transporting ATPase subunit alpha"/>
    <property type="match status" value="1"/>
</dbReference>
<keyword evidence="2 8" id="KW-0812">Transmembrane</keyword>
<keyword evidence="5" id="KW-1278">Translocase</keyword>
<keyword evidence="3 8" id="KW-0547">Nucleotide-binding</keyword>
<proteinExistence type="inferred from homology"/>
<dbReference type="NCBIfam" id="TIGR01494">
    <property type="entry name" value="ATPase_P-type"/>
    <property type="match status" value="1"/>
</dbReference>
<evidence type="ECO:0000256" key="4">
    <source>
        <dbReference type="ARBA" id="ARBA00022840"/>
    </source>
</evidence>
<evidence type="ECO:0000256" key="7">
    <source>
        <dbReference type="ARBA" id="ARBA00023136"/>
    </source>
</evidence>
<dbReference type="InterPro" id="IPR023299">
    <property type="entry name" value="ATPase_P-typ_cyto_dom_N"/>
</dbReference>
<feature type="transmembrane region" description="Helical" evidence="8">
    <location>
        <begin position="514"/>
        <end position="530"/>
    </location>
</feature>
<dbReference type="GeneID" id="110203115"/>
<dbReference type="GO" id="GO:0016887">
    <property type="term" value="F:ATP hydrolysis activity"/>
    <property type="evidence" value="ECO:0007669"/>
    <property type="project" value="InterPro"/>
</dbReference>
<evidence type="ECO:0000256" key="2">
    <source>
        <dbReference type="ARBA" id="ARBA00022692"/>
    </source>
</evidence>
<sequence length="552" mass="62040">MREKHTKVAEIPFNSTNKYQVSVHIRDESSRKYLLVMKGAPERILERCSTILINGKNYPLDEESQNAFHDAYLELGGLGERVLGFCYLNLPAPYTGDFHFDSDNINFPITELCFVGLISMIDPPRAAVPDAVGKCRSAGIKVIMVTGDHPITAKAIAKGVGIISENSETVEDIAARLRIPVNQVEAGNAKACVVHGSQLKDMSQEELDTILKEHSEIVFARTSPQQKLIIVEGCQRQGAIVAVTGDGVNDSPALKKADIGIAMGIAGSDVSKQAADMILLDDNFASIVTGVEEGRLIFDNLKKSIAYTLTSNIPEISPFLLFIIFNIPLPLGTITILCIDLGTDMIPAISLAYETAESDIMKRVPRDPKKDKLVNQRLISMAYGQIGMMQAIAGFFTYFVILAENGFWPSKLLGIRIYWDDFSVNDLEDCYGQQWTYEQRKMVEFTCHTAFFISIVEVQWADLIICKTRRNSIIHQGMKNKVLIFGLFEETLLAAFLSYCPGMDIALHMYPLRLYWWFCAYPYTLLIFIYDEIRRYILRHNPGGWVERETYY</sequence>
<gene>
    <name evidence="11" type="primary">LOC110203115</name>
</gene>
<dbReference type="PANTHER" id="PTHR43294:SF3">
    <property type="entry name" value="SODIUM_POTASSIUM-TRANSPORTING ATPASE SUBUNIT ALPHA-4"/>
    <property type="match status" value="1"/>
</dbReference>
<keyword evidence="4 8" id="KW-0067">ATP-binding</keyword>
<comment type="similarity">
    <text evidence="8">Belongs to the cation transport ATPase (P-type) (TC 3.A.3) family. Type IIC subfamily.</text>
</comment>
<evidence type="ECO:0000259" key="9">
    <source>
        <dbReference type="Pfam" id="PF00689"/>
    </source>
</evidence>
<feature type="domain" description="Cation-transporting P-type ATPase C-terminal" evidence="9">
    <location>
        <begin position="328"/>
        <end position="537"/>
    </location>
</feature>
<dbReference type="SUPFAM" id="SSF81665">
    <property type="entry name" value="Calcium ATPase, transmembrane domain M"/>
    <property type="match status" value="1"/>
</dbReference>
<dbReference type="GO" id="GO:1902600">
    <property type="term" value="P:proton transmembrane transport"/>
    <property type="evidence" value="ECO:0007669"/>
    <property type="project" value="TreeGrafter"/>
</dbReference>
<dbReference type="Proteomes" id="UP000515140">
    <property type="component" value="Unplaced"/>
</dbReference>
<protein>
    <recommendedName>
        <fullName evidence="8">Sodium/potassium-transporting ATPase subunit alpha</fullName>
    </recommendedName>
</protein>
<dbReference type="FunFam" id="1.20.1110.10:FF:000095">
    <property type="entry name" value="Sodium/potassium-transporting ATPase subunit alpha-1"/>
    <property type="match status" value="1"/>
</dbReference>
<keyword evidence="8" id="KW-0630">Potassium</keyword>
<evidence type="ECO:0000313" key="10">
    <source>
        <dbReference type="Proteomes" id="UP000515140"/>
    </source>
</evidence>
<reference evidence="11" key="1">
    <citation type="submission" date="2025-08" db="UniProtKB">
        <authorList>
            <consortium name="RefSeq"/>
        </authorList>
    </citation>
    <scope>IDENTIFICATION</scope>
    <source>
        <tissue evidence="11">Spleen</tissue>
    </source>
</reference>
<comment type="caution">
    <text evidence="8">Lacks conserved residue(s) required for the propagation of feature annotation.</text>
</comment>
<dbReference type="InterPro" id="IPR005775">
    <property type="entry name" value="P-type_ATPase_IIC"/>
</dbReference>
<dbReference type="GO" id="GO:0042995">
    <property type="term" value="C:cell projection"/>
    <property type="evidence" value="ECO:0007669"/>
    <property type="project" value="TreeGrafter"/>
</dbReference>
<feature type="transmembrane region" description="Helical" evidence="8">
    <location>
        <begin position="319"/>
        <end position="339"/>
    </location>
</feature>
<evidence type="ECO:0000256" key="3">
    <source>
        <dbReference type="ARBA" id="ARBA00022741"/>
    </source>
</evidence>
<dbReference type="PRINTS" id="PR00119">
    <property type="entry name" value="CATATPASE"/>
</dbReference>
<dbReference type="Pfam" id="PF00689">
    <property type="entry name" value="Cation_ATPase_C"/>
    <property type="match status" value="1"/>
</dbReference>
<dbReference type="PRINTS" id="PR00121">
    <property type="entry name" value="NAKATPASE"/>
</dbReference>
<keyword evidence="8" id="KW-0633">Potassium transport</keyword>
<evidence type="ECO:0000256" key="8">
    <source>
        <dbReference type="RuleBase" id="RU362084"/>
    </source>
</evidence>
<dbReference type="Gene3D" id="1.20.1110.10">
    <property type="entry name" value="Calcium-transporting ATPase, transmembrane domain"/>
    <property type="match status" value="1"/>
</dbReference>
<dbReference type="GO" id="GO:0005524">
    <property type="term" value="F:ATP binding"/>
    <property type="evidence" value="ECO:0007669"/>
    <property type="project" value="UniProtKB-KW"/>
</dbReference>
<dbReference type="GO" id="GO:0046872">
    <property type="term" value="F:metal ion binding"/>
    <property type="evidence" value="ECO:0007669"/>
    <property type="project" value="UniProtKB-KW"/>
</dbReference>
<keyword evidence="7 8" id="KW-0472">Membrane</keyword>
<dbReference type="Pfam" id="PF13246">
    <property type="entry name" value="Cation_ATPase"/>
    <property type="match status" value="1"/>
</dbReference>
<dbReference type="GO" id="GO:0036376">
    <property type="term" value="P:sodium ion export across plasma membrane"/>
    <property type="evidence" value="ECO:0007669"/>
    <property type="project" value="TreeGrafter"/>
</dbReference>
<accession>A0A6P5JV13</accession>
<name>A0A6P5JV13_PHACI</name>
<dbReference type="InterPro" id="IPR001757">
    <property type="entry name" value="P_typ_ATPase"/>
</dbReference>
<keyword evidence="6 8" id="KW-1133">Transmembrane helix</keyword>
<evidence type="ECO:0000256" key="1">
    <source>
        <dbReference type="ARBA" id="ARBA00004370"/>
    </source>
</evidence>
<dbReference type="InterPro" id="IPR006068">
    <property type="entry name" value="ATPase_P-typ_cation-transptr_C"/>
</dbReference>
<dbReference type="AlphaFoldDB" id="A0A6P5JV13"/>
<dbReference type="GO" id="GO:0005890">
    <property type="term" value="C:sodium:potassium-exchanging ATPase complex"/>
    <property type="evidence" value="ECO:0007669"/>
    <property type="project" value="TreeGrafter"/>
</dbReference>
<dbReference type="SUPFAM" id="SSF56784">
    <property type="entry name" value="HAD-like"/>
    <property type="match status" value="1"/>
</dbReference>
<dbReference type="Gene3D" id="3.40.1110.10">
    <property type="entry name" value="Calcium-transporting ATPase, cytoplasmic domain N"/>
    <property type="match status" value="1"/>
</dbReference>
<feature type="transmembrane region" description="Helical" evidence="8">
    <location>
        <begin position="482"/>
        <end position="499"/>
    </location>
</feature>
<dbReference type="NCBIfam" id="TIGR01106">
    <property type="entry name" value="ATPase-IIC_X-K"/>
    <property type="match status" value="1"/>
</dbReference>
<dbReference type="InterPro" id="IPR050510">
    <property type="entry name" value="Cation_transp_ATPase_P-type"/>
</dbReference>
<comment type="subcellular location">
    <subcellularLocation>
        <location evidence="8">Cell membrane</location>
        <topology evidence="8">Multi-pass membrane protein</topology>
    </subcellularLocation>
    <subcellularLocation>
        <location evidence="1">Membrane</location>
    </subcellularLocation>
</comment>
<dbReference type="PANTHER" id="PTHR43294">
    <property type="entry name" value="SODIUM/POTASSIUM-TRANSPORTING ATPASE SUBUNIT ALPHA"/>
    <property type="match status" value="1"/>
</dbReference>
<feature type="transmembrane region" description="Helical" evidence="8">
    <location>
        <begin position="378"/>
        <end position="401"/>
    </location>
</feature>
<dbReference type="GO" id="GO:0030007">
    <property type="term" value="P:intracellular potassium ion homeostasis"/>
    <property type="evidence" value="ECO:0007669"/>
    <property type="project" value="TreeGrafter"/>
</dbReference>
<keyword evidence="8" id="KW-0813">Transport</keyword>
<dbReference type="InterPro" id="IPR023298">
    <property type="entry name" value="ATPase_P-typ_TM_dom_sf"/>
</dbReference>
<dbReference type="InterPro" id="IPR036412">
    <property type="entry name" value="HAD-like_sf"/>
</dbReference>
<keyword evidence="8" id="KW-0479">Metal-binding</keyword>
<keyword evidence="8" id="KW-0406">Ion transport</keyword>
<organism evidence="10 11">
    <name type="scientific">Phascolarctos cinereus</name>
    <name type="common">Koala</name>
    <dbReference type="NCBI Taxonomy" id="38626"/>
    <lineage>
        <taxon>Eukaryota</taxon>
        <taxon>Metazoa</taxon>
        <taxon>Chordata</taxon>
        <taxon>Craniata</taxon>
        <taxon>Vertebrata</taxon>
        <taxon>Euteleostomi</taxon>
        <taxon>Mammalia</taxon>
        <taxon>Metatheria</taxon>
        <taxon>Diprotodontia</taxon>
        <taxon>Phascolarctidae</taxon>
        <taxon>Phascolarctos</taxon>
    </lineage>
</organism>
<evidence type="ECO:0000313" key="11">
    <source>
        <dbReference type="RefSeq" id="XP_020835241.1"/>
    </source>
</evidence>
<dbReference type="GO" id="GO:0005391">
    <property type="term" value="F:P-type sodium:potassium-exchanging transporter activity"/>
    <property type="evidence" value="ECO:0007669"/>
    <property type="project" value="TreeGrafter"/>
</dbReference>
<evidence type="ECO:0000256" key="5">
    <source>
        <dbReference type="ARBA" id="ARBA00022967"/>
    </source>
</evidence>
<evidence type="ECO:0000256" key="6">
    <source>
        <dbReference type="ARBA" id="ARBA00022989"/>
    </source>
</evidence>
<dbReference type="GO" id="GO:0006883">
    <property type="term" value="P:intracellular sodium ion homeostasis"/>
    <property type="evidence" value="ECO:0007669"/>
    <property type="project" value="TreeGrafter"/>
</dbReference>
<keyword evidence="10" id="KW-1185">Reference proteome</keyword>